<keyword evidence="5" id="KW-1133">Transmembrane helix</keyword>
<dbReference type="EMBL" id="UYJE01008751">
    <property type="protein sequence ID" value="VDI66832.1"/>
    <property type="molecule type" value="Genomic_DNA"/>
</dbReference>
<comment type="caution">
    <text evidence="3">Lacks conserved residue(s) required for the propagation of feature annotation.</text>
</comment>
<dbReference type="OrthoDB" id="8806090at2759"/>
<dbReference type="Proteomes" id="UP000596742">
    <property type="component" value="Unassembled WGS sequence"/>
</dbReference>
<evidence type="ECO:0000259" key="8">
    <source>
        <dbReference type="PROSITE" id="PS51135"/>
    </source>
</evidence>
<evidence type="ECO:0000256" key="3">
    <source>
        <dbReference type="PROSITE-ProRule" id="PRU00302"/>
    </source>
</evidence>
<evidence type="ECO:0008006" key="11">
    <source>
        <dbReference type="Google" id="ProtNLM"/>
    </source>
</evidence>
<keyword evidence="3" id="KW-0768">Sushi</keyword>
<keyword evidence="6" id="KW-0732">Signal</keyword>
<dbReference type="PANTHER" id="PTHR12306:SF15">
    <property type="entry name" value="DNAATION FACTOR-RELATED PROTEIN 1, ISOFORM B-RELATED"/>
    <property type="match status" value="1"/>
</dbReference>
<sequence>MTIFYSLFLFLILRLCDCRDTDPHKISCTMLTTTPQGNYGNYNITIRRPDVHVTCVNDTTIAGSSNVTCKNGGWHPQFPRCLVNCPPIPEKTNIMTIDTMSYVETKEKNRAAGTTISLSCVTPGYIVDGSSRITCQSDRSWEPNIPKCRPRKFPPERRWMTILAIAGPAALVLVVCVIVLGKLLLKRRLKKSEIQDAIHLSQKNETTPFYKVWTIRRTQKKIIEAVDLSSLKNKASKMFNIPQDKYLKLVLEEDGSEIQTTPSMILCQKKVLMVIDRNDKWKPVSSDESEKIRLTYDVCSFDRKQRKLFLANSLKDLIDQVQHIFEQEENYLCLEMDGTVIDDDISLTAVAGQQLMSMNETTGWRPVTPGEITKSLSELKTDEQSNDKKDCYKVWSKDLRYKKLIFASDLVDLHIKAARALCLQPPIEISLLNDDVPIFDNQQLIHHRKDILLAVEAGDAYSVAITSDYTEIPDVLQQTPYRRNYTNDTYF</sequence>
<dbReference type="GO" id="GO:0006915">
    <property type="term" value="P:apoptotic process"/>
    <property type="evidence" value="ECO:0007669"/>
    <property type="project" value="UniProtKB-UniRule"/>
</dbReference>
<dbReference type="PROSITE" id="PS50923">
    <property type="entry name" value="SUSHI"/>
    <property type="match status" value="1"/>
</dbReference>
<dbReference type="Pfam" id="PF00084">
    <property type="entry name" value="Sushi"/>
    <property type="match status" value="1"/>
</dbReference>
<keyword evidence="5" id="KW-0812">Transmembrane</keyword>
<feature type="domain" description="CIDE-N" evidence="8">
    <location>
        <begin position="292"/>
        <end position="366"/>
    </location>
</feature>
<evidence type="ECO:0000313" key="9">
    <source>
        <dbReference type="EMBL" id="VDI66832.1"/>
    </source>
</evidence>
<keyword evidence="1 4" id="KW-0053">Apoptosis</keyword>
<keyword evidence="5" id="KW-0472">Membrane</keyword>
<keyword evidence="2" id="KW-1015">Disulfide bond</keyword>
<evidence type="ECO:0000256" key="5">
    <source>
        <dbReference type="SAM" id="Phobius"/>
    </source>
</evidence>
<reference evidence="9" key="1">
    <citation type="submission" date="2018-11" db="EMBL/GenBank/DDBJ databases">
        <authorList>
            <person name="Alioto T."/>
            <person name="Alioto T."/>
        </authorList>
    </citation>
    <scope>NUCLEOTIDE SEQUENCE</scope>
</reference>
<dbReference type="SUPFAM" id="SSF57535">
    <property type="entry name" value="Complement control module/SCR domain"/>
    <property type="match status" value="2"/>
</dbReference>
<feature type="chain" id="PRO_5032930633" description="Sushi domain-containing protein" evidence="6">
    <location>
        <begin position="19"/>
        <end position="491"/>
    </location>
</feature>
<gene>
    <name evidence="9" type="ORF">MGAL_10B091328</name>
</gene>
<feature type="domain" description="CIDE-N" evidence="8">
    <location>
        <begin position="206"/>
        <end position="283"/>
    </location>
</feature>
<dbReference type="SMART" id="SM00266">
    <property type="entry name" value="CAD"/>
    <property type="match status" value="2"/>
</dbReference>
<dbReference type="SMART" id="SM00032">
    <property type="entry name" value="CCP"/>
    <property type="match status" value="2"/>
</dbReference>
<feature type="signal peptide" evidence="6">
    <location>
        <begin position="1"/>
        <end position="18"/>
    </location>
</feature>
<evidence type="ECO:0000313" key="10">
    <source>
        <dbReference type="Proteomes" id="UP000596742"/>
    </source>
</evidence>
<evidence type="ECO:0000256" key="2">
    <source>
        <dbReference type="ARBA" id="ARBA00023157"/>
    </source>
</evidence>
<dbReference type="InterPro" id="IPR035976">
    <property type="entry name" value="Sushi/SCR/CCP_sf"/>
</dbReference>
<dbReference type="Gene3D" id="2.10.70.10">
    <property type="entry name" value="Complement Module, domain 1"/>
    <property type="match status" value="1"/>
</dbReference>
<dbReference type="PANTHER" id="PTHR12306">
    <property type="entry name" value="CELL DEATH ACTIVATOR CIDE"/>
    <property type="match status" value="1"/>
</dbReference>
<feature type="transmembrane region" description="Helical" evidence="5">
    <location>
        <begin position="159"/>
        <end position="185"/>
    </location>
</feature>
<protein>
    <recommendedName>
        <fullName evidence="11">Sushi domain-containing protein</fullName>
    </recommendedName>
</protein>
<keyword evidence="10" id="KW-1185">Reference proteome</keyword>
<dbReference type="Gene3D" id="3.10.20.10">
    <property type="match status" value="3"/>
</dbReference>
<accession>A0A8B6GPI9</accession>
<comment type="caution">
    <text evidence="9">The sequence shown here is derived from an EMBL/GenBank/DDBJ whole genome shotgun (WGS) entry which is preliminary data.</text>
</comment>
<dbReference type="InterPro" id="IPR003508">
    <property type="entry name" value="CIDE-N_dom"/>
</dbReference>
<dbReference type="SUPFAM" id="SSF54277">
    <property type="entry name" value="CAD &amp; PB1 domains"/>
    <property type="match status" value="2"/>
</dbReference>
<name>A0A8B6GPI9_MYTGA</name>
<dbReference type="InterPro" id="IPR000436">
    <property type="entry name" value="Sushi_SCR_CCP_dom"/>
</dbReference>
<feature type="domain" description="Sushi" evidence="7">
    <location>
        <begin position="83"/>
        <end position="150"/>
    </location>
</feature>
<evidence type="ECO:0000256" key="6">
    <source>
        <dbReference type="SAM" id="SignalP"/>
    </source>
</evidence>
<evidence type="ECO:0000256" key="1">
    <source>
        <dbReference type="ARBA" id="ARBA00022703"/>
    </source>
</evidence>
<proteinExistence type="predicted"/>
<evidence type="ECO:0000259" key="7">
    <source>
        <dbReference type="PROSITE" id="PS50923"/>
    </source>
</evidence>
<dbReference type="GO" id="GO:0042981">
    <property type="term" value="P:regulation of apoptotic process"/>
    <property type="evidence" value="ECO:0007669"/>
    <property type="project" value="TreeGrafter"/>
</dbReference>
<dbReference type="PROSITE" id="PS51135">
    <property type="entry name" value="CIDE_N"/>
    <property type="match status" value="2"/>
</dbReference>
<evidence type="ECO:0000256" key="4">
    <source>
        <dbReference type="PROSITE-ProRule" id="PRU00447"/>
    </source>
</evidence>
<dbReference type="AlphaFoldDB" id="A0A8B6GPI9"/>
<dbReference type="Pfam" id="PF02017">
    <property type="entry name" value="CIDE-N"/>
    <property type="match status" value="2"/>
</dbReference>
<dbReference type="CDD" id="cd00033">
    <property type="entry name" value="CCP"/>
    <property type="match status" value="2"/>
</dbReference>
<organism evidence="9 10">
    <name type="scientific">Mytilus galloprovincialis</name>
    <name type="common">Mediterranean mussel</name>
    <dbReference type="NCBI Taxonomy" id="29158"/>
    <lineage>
        <taxon>Eukaryota</taxon>
        <taxon>Metazoa</taxon>
        <taxon>Spiralia</taxon>
        <taxon>Lophotrochozoa</taxon>
        <taxon>Mollusca</taxon>
        <taxon>Bivalvia</taxon>
        <taxon>Autobranchia</taxon>
        <taxon>Pteriomorphia</taxon>
        <taxon>Mytilida</taxon>
        <taxon>Mytiloidea</taxon>
        <taxon>Mytilidae</taxon>
        <taxon>Mytilinae</taxon>
        <taxon>Mytilus</taxon>
    </lineage>
</organism>